<gene>
    <name evidence="2" type="ORF">EYZ11_002782</name>
</gene>
<comment type="caution">
    <text evidence="2">The sequence shown here is derived from an EMBL/GenBank/DDBJ whole genome shotgun (WGS) entry which is preliminary data.</text>
</comment>
<feature type="compositionally biased region" description="Low complexity" evidence="1">
    <location>
        <begin position="83"/>
        <end position="100"/>
    </location>
</feature>
<keyword evidence="3" id="KW-1185">Reference proteome</keyword>
<dbReference type="EMBL" id="SOSA01000065">
    <property type="protein sequence ID" value="THC97735.1"/>
    <property type="molecule type" value="Genomic_DNA"/>
</dbReference>
<accession>A0A4S3JQ46</accession>
<feature type="compositionally biased region" description="Polar residues" evidence="1">
    <location>
        <begin position="18"/>
        <end position="31"/>
    </location>
</feature>
<name>A0A4S3JQ46_9EURO</name>
<dbReference type="AlphaFoldDB" id="A0A4S3JQ46"/>
<organism evidence="2 3">
    <name type="scientific">Aspergillus tanneri</name>
    <dbReference type="NCBI Taxonomy" id="1220188"/>
    <lineage>
        <taxon>Eukaryota</taxon>
        <taxon>Fungi</taxon>
        <taxon>Dikarya</taxon>
        <taxon>Ascomycota</taxon>
        <taxon>Pezizomycotina</taxon>
        <taxon>Eurotiomycetes</taxon>
        <taxon>Eurotiomycetidae</taxon>
        <taxon>Eurotiales</taxon>
        <taxon>Aspergillaceae</taxon>
        <taxon>Aspergillus</taxon>
        <taxon>Aspergillus subgen. Circumdati</taxon>
    </lineage>
</organism>
<feature type="region of interest" description="Disordered" evidence="1">
    <location>
        <begin position="1"/>
        <end position="38"/>
    </location>
</feature>
<dbReference type="Proteomes" id="UP000308092">
    <property type="component" value="Unassembled WGS sequence"/>
</dbReference>
<feature type="region of interest" description="Disordered" evidence="1">
    <location>
        <begin position="83"/>
        <end position="110"/>
    </location>
</feature>
<reference evidence="2 3" key="1">
    <citation type="submission" date="2019-03" db="EMBL/GenBank/DDBJ databases">
        <title>The genome sequence of a newly discovered highly antifungal drug resistant Aspergillus species, Aspergillus tanneri NIH 1004.</title>
        <authorList>
            <person name="Mounaud S."/>
            <person name="Singh I."/>
            <person name="Joardar V."/>
            <person name="Pakala S."/>
            <person name="Pakala S."/>
            <person name="Venepally P."/>
            <person name="Hoover J."/>
            <person name="Nierman W."/>
            <person name="Chung J."/>
            <person name="Losada L."/>
        </authorList>
    </citation>
    <scope>NUCLEOTIDE SEQUENCE [LARGE SCALE GENOMIC DNA]</scope>
    <source>
        <strain evidence="2 3">NIH1004</strain>
    </source>
</reference>
<sequence>MNKSLGYLEAEANRDADSTTNGKPPGSQTISLEYIPPPSTLVQQESVEYSTLPARYTPQADDGGVVAAVATAVTVAAARARTATTATAAGAGAGADAAATPVMMMPRTRN</sequence>
<dbReference type="VEuPathDB" id="FungiDB:EYZ11_002782"/>
<evidence type="ECO:0000313" key="2">
    <source>
        <dbReference type="EMBL" id="THC97735.1"/>
    </source>
</evidence>
<evidence type="ECO:0000256" key="1">
    <source>
        <dbReference type="SAM" id="MobiDB-lite"/>
    </source>
</evidence>
<protein>
    <submittedName>
        <fullName evidence="2">Uncharacterized protein</fullName>
    </submittedName>
</protein>
<proteinExistence type="predicted"/>
<evidence type="ECO:0000313" key="3">
    <source>
        <dbReference type="Proteomes" id="UP000308092"/>
    </source>
</evidence>